<keyword evidence="4" id="KW-0862">Zinc</keyword>
<accession>A0ABQ9EVL4</accession>
<dbReference type="PROSITE" id="PS50178">
    <property type="entry name" value="ZF_FYVE"/>
    <property type="match status" value="1"/>
</dbReference>
<dbReference type="Pfam" id="PF01363">
    <property type="entry name" value="FYVE"/>
    <property type="match status" value="1"/>
</dbReference>
<dbReference type="InterPro" id="IPR017455">
    <property type="entry name" value="Znf_FYVE-rel"/>
</dbReference>
<feature type="compositionally biased region" description="Basic and acidic residues" evidence="6">
    <location>
        <begin position="670"/>
        <end position="679"/>
    </location>
</feature>
<dbReference type="EMBL" id="JARBDR010000657">
    <property type="protein sequence ID" value="KAJ8308006.1"/>
    <property type="molecule type" value="Genomic_DNA"/>
</dbReference>
<sequence>MLLSVNQITHCLIFADNLDHTGKKELPFNIGIDMYLNEFLIAFDYSLLKQRFQKTKGHRRITSLPKNLTKAFGKTVSKSKSKAPMYHLTPTTLQYVQAECPLVATLVSLVCADELDDIEEHLAEDYFSDRLRERTASEISLVDIRSYRYQKLTDDYRTLRRHVLSYVIPIAGAEDPEILKGSDPLLKLITSNMSEKVKACMLNLHDNDQFQLVVKSMLNDLISDRKWSKILTVIDSFPSILLHQRTDLSALHDFTLSHLIHEKIVDIDLKDKAVTEVTSYISRFHYVDGKIRILLGVYRRLPIEHSIDLFEMCYYQCGEEHILRETVINKLKQLKMYYRKKGRKNLTYTCRLEHVITAIATEDKSFIYRDFFQTSLAVFEITECAKNLQFKLSLKASDFISTQEKSEFHEALDKFTDWRKILSSSDISPEEVLSVLLRSGDFETAKLCISLEVVERHLVALLDCHPPNTTKAFMRLNGSDMILLILQNRNESLDSVKEFGAGACLELCQKLLEKMSNQRDVIFIISYMFNELESQLEDEQLDHLRLTYMGAKVLLCLPSSIAGEYFHLVSRPDLLLEQLLMNMKIDHTFLKGETNYSVSILWIDLAGKAFNSIKPDLVKVKDPARRFTQEQFDSLVSTYSRKAVEFIVVKSIEAGDKERSPSTCSSASSDKLDGVLERSPARKSVLTESMKAQRRSIDISASPRIASSGSPRRLSLHVPRFGNISTKPFIMPTEPPPKDKWVPDNYTDTCMLCKVERFSMFNRRHHCRRCGRLVCGSCSSKTSTVNGISVRTCEDCYQQLNPSGKLPSRNENEPYSHMPEVFSSNLSPKRYSPAQGGSIPTIMEETTPSLADVIQHSQSEWKLQLEEEYNTIVREDFFYEQAPSTALCLSISELHSNDHTCGQLMLQLCDDLSQHLKPIAPGVPNPEVDYSLVLSMMKTLLFHAKLKFTKSGHNQGMGQCDIYQSHIDLLGVLVADSYRDLPSLQELTKPDLVKRLRDKLIENERLQLAVEVSTKCGIDTSGVWSAWGMSCLQAGDFMAAREKFSRCLRAPVEKNSTQHGSKLLNDIISYLEALPSVGTVESYKDDPSMDSSQYQECLYYLKAYGTLYIMVDFYRRNGYWMKAVQFIIDQKCAGDVFMEGLFIPAMYSGEMDKLFDQMLMIDPSLEKWNIYLTTACRYLLKNKLHHILYEVQIFMKDFIRAAMTCITCFYLRGAQSYLDLAGRLHFLHKAYQHMQAFLDPSQWGSVKRTPPSPSVAKNMPDWGKSGKNSAETSVRLVQSEAEVGKHLRAIALQIEVTKFLQQCLTHTEADSASVAAAYVGESKSSQLPTMFSSSKSRSDLVIMVLLSGNNIKAAFDLSNKIIKECNLAAVSIYTHAAREMAKHQRYLNVRELLDLIVKSGLSDDDMLDEIVGACILVIADNPSEINAYILCGKLRSAYLMAVKADRVDDVQRIAGAAHRMGQTAVKNICNKWLQQQVFETK</sequence>
<evidence type="ECO:0000256" key="4">
    <source>
        <dbReference type="ARBA" id="ARBA00022833"/>
    </source>
</evidence>
<dbReference type="InterPro" id="IPR057946">
    <property type="entry name" value="TPR_ZFYVE26"/>
</dbReference>
<feature type="region of interest" description="Disordered" evidence="6">
    <location>
        <begin position="657"/>
        <end position="679"/>
    </location>
</feature>
<comment type="caution">
    <text evidence="8">The sequence shown here is derived from an EMBL/GenBank/DDBJ whole genome shotgun (WGS) entry which is preliminary data.</text>
</comment>
<evidence type="ECO:0000313" key="9">
    <source>
        <dbReference type="Proteomes" id="UP001217089"/>
    </source>
</evidence>
<keyword evidence="9" id="KW-1185">Reference proteome</keyword>
<evidence type="ECO:0000256" key="3">
    <source>
        <dbReference type="ARBA" id="ARBA00022771"/>
    </source>
</evidence>
<dbReference type="Gene3D" id="3.30.40.10">
    <property type="entry name" value="Zinc/RING finger domain, C3HC4 (zinc finger)"/>
    <property type="match status" value="1"/>
</dbReference>
<keyword evidence="3 5" id="KW-0863">Zinc-finger</keyword>
<dbReference type="PANTHER" id="PTHR46591:SF1">
    <property type="entry name" value="ZINC FINGER FYVE DOMAIN-CONTAINING PROTEIN 26"/>
    <property type="match status" value="1"/>
</dbReference>
<dbReference type="InterPro" id="IPR000306">
    <property type="entry name" value="Znf_FYVE"/>
</dbReference>
<dbReference type="SMART" id="SM00064">
    <property type="entry name" value="FYVE"/>
    <property type="match status" value="1"/>
</dbReference>
<evidence type="ECO:0000259" key="7">
    <source>
        <dbReference type="PROSITE" id="PS50178"/>
    </source>
</evidence>
<evidence type="ECO:0000313" key="8">
    <source>
        <dbReference type="EMBL" id="KAJ8308006.1"/>
    </source>
</evidence>
<evidence type="ECO:0000256" key="1">
    <source>
        <dbReference type="ARBA" id="ARBA00022553"/>
    </source>
</evidence>
<dbReference type="InterPro" id="IPR011011">
    <property type="entry name" value="Znf_FYVE_PHD"/>
</dbReference>
<dbReference type="InterPro" id="IPR028730">
    <property type="entry name" value="ZFYVE26"/>
</dbReference>
<gene>
    <name evidence="8" type="ORF">KUTeg_012880</name>
</gene>
<keyword evidence="2" id="KW-0479">Metal-binding</keyword>
<reference evidence="8 9" key="1">
    <citation type="submission" date="2022-12" db="EMBL/GenBank/DDBJ databases">
        <title>Chromosome-level genome of Tegillarca granosa.</title>
        <authorList>
            <person name="Kim J."/>
        </authorList>
    </citation>
    <scope>NUCLEOTIDE SEQUENCE [LARGE SCALE GENOMIC DNA]</scope>
    <source>
        <strain evidence="8">Teg-2019</strain>
        <tissue evidence="8">Adductor muscle</tissue>
    </source>
</reference>
<dbReference type="PANTHER" id="PTHR46591">
    <property type="entry name" value="ZINC FINGER FYVE DOMAIN-CONTAINING PROTEIN 26"/>
    <property type="match status" value="1"/>
</dbReference>
<dbReference type="SUPFAM" id="SSF57903">
    <property type="entry name" value="FYVE/PHD zinc finger"/>
    <property type="match status" value="1"/>
</dbReference>
<dbReference type="Proteomes" id="UP001217089">
    <property type="component" value="Unassembled WGS sequence"/>
</dbReference>
<evidence type="ECO:0000256" key="6">
    <source>
        <dbReference type="SAM" id="MobiDB-lite"/>
    </source>
</evidence>
<dbReference type="Pfam" id="PF25569">
    <property type="entry name" value="TPR_ZFYVE26"/>
    <property type="match status" value="1"/>
</dbReference>
<keyword evidence="1" id="KW-0597">Phosphoprotein</keyword>
<evidence type="ECO:0000256" key="5">
    <source>
        <dbReference type="PROSITE-ProRule" id="PRU00091"/>
    </source>
</evidence>
<feature type="domain" description="FYVE-type" evidence="7">
    <location>
        <begin position="744"/>
        <end position="801"/>
    </location>
</feature>
<protein>
    <recommendedName>
        <fullName evidence="7">FYVE-type domain-containing protein</fullName>
    </recommendedName>
</protein>
<evidence type="ECO:0000256" key="2">
    <source>
        <dbReference type="ARBA" id="ARBA00022723"/>
    </source>
</evidence>
<name>A0ABQ9EVL4_TEGGR</name>
<proteinExistence type="predicted"/>
<organism evidence="8 9">
    <name type="scientific">Tegillarca granosa</name>
    <name type="common">Malaysian cockle</name>
    <name type="synonym">Anadara granosa</name>
    <dbReference type="NCBI Taxonomy" id="220873"/>
    <lineage>
        <taxon>Eukaryota</taxon>
        <taxon>Metazoa</taxon>
        <taxon>Spiralia</taxon>
        <taxon>Lophotrochozoa</taxon>
        <taxon>Mollusca</taxon>
        <taxon>Bivalvia</taxon>
        <taxon>Autobranchia</taxon>
        <taxon>Pteriomorphia</taxon>
        <taxon>Arcoida</taxon>
        <taxon>Arcoidea</taxon>
        <taxon>Arcidae</taxon>
        <taxon>Tegillarca</taxon>
    </lineage>
</organism>
<dbReference type="InterPro" id="IPR013083">
    <property type="entry name" value="Znf_RING/FYVE/PHD"/>
</dbReference>